<feature type="domain" description="Lipoyl-binding" evidence="14">
    <location>
        <begin position="586"/>
        <end position="646"/>
    </location>
</feature>
<name>A0A381P2U0_9ZZZZ</name>
<evidence type="ECO:0000256" key="12">
    <source>
        <dbReference type="ARBA" id="ARBA00023267"/>
    </source>
</evidence>
<evidence type="ECO:0000256" key="7">
    <source>
        <dbReference type="ARBA" id="ARBA00022840"/>
    </source>
</evidence>
<evidence type="ECO:0000256" key="11">
    <source>
        <dbReference type="ARBA" id="ARBA00023211"/>
    </source>
</evidence>
<dbReference type="SUPFAM" id="SSF51246">
    <property type="entry name" value="Rudiment single hybrid motif"/>
    <property type="match status" value="1"/>
</dbReference>
<evidence type="ECO:0000259" key="16">
    <source>
        <dbReference type="PROSITE" id="PS50979"/>
    </source>
</evidence>
<dbReference type="InterPro" id="IPR000089">
    <property type="entry name" value="Biotin_lipoyl"/>
</dbReference>
<evidence type="ECO:0000256" key="1">
    <source>
        <dbReference type="ARBA" id="ARBA00001953"/>
    </source>
</evidence>
<dbReference type="Pfam" id="PF00364">
    <property type="entry name" value="Biotin_lipoyl"/>
    <property type="match status" value="1"/>
</dbReference>
<dbReference type="PROSITE" id="PS00188">
    <property type="entry name" value="BIOTIN"/>
    <property type="match status" value="1"/>
</dbReference>
<sequence>MFKKILIANRGEVANRIIQTCKKLNISSVAIFSEADKDSLHVRNADESFFIGPSVASESYLSSEKIVDVCLKSGAEAVHPGYGFLSENYSFVNQIEREGLTFIGPPSESIRIMGDKIESKIFAEDSGINTIPGSKDIINNFEDAKKIAKEVGFPVMVKASAGGGGKGMRIAKGEEDIEDAFNSSINEAKSSFGDDRIFIEKYIEKPRHIEIQILADTYGNVIHLGERECSIQRRNQKIIEESPSSFVDEYLRNEMGEQAKKLSEAVGYTSAGTVEFIVDQNKDFYFLEMNTRLQVEHPVTELVTNLDLVEEMIRIASGEELRIKQEDIQFKGWAIEARIYAEDPERNFMPSTGRLKVYIPPKTPFGDMEGIRNDTGVQEGDEISIYYDPMISKLCTYGVDREEAIVIMQKALNNYVIKGIQNNVNFLSSIIRNKRFVSGDINTGFIDEVYPEGFSSKINNNQDAFLYSLVAVYLYVKEKSRLIKKISSNIFYEKSLVTKVGSYIYELRTYDRLENLIIEYEDSVISLESKWCPGDKLIDISIDNDLYSFKVEKIILGYLIEGLGFSDKISIFTKQAFDLSKHMIEKEKKFDEKIIKCPMPGLVVSVNISEGQKIEMGDKLFIVEAMKMENIIKSDISGKIKKIYCA</sequence>
<dbReference type="Gene3D" id="3.30.700.30">
    <property type="match status" value="1"/>
</dbReference>
<dbReference type="InterPro" id="IPR041265">
    <property type="entry name" value="PCC_BT"/>
</dbReference>
<evidence type="ECO:0000256" key="4">
    <source>
        <dbReference type="ARBA" id="ARBA00022598"/>
    </source>
</evidence>
<dbReference type="PROSITE" id="PS50975">
    <property type="entry name" value="ATP_GRASP"/>
    <property type="match status" value="1"/>
</dbReference>
<dbReference type="FunFam" id="3.40.50.20:FF:000010">
    <property type="entry name" value="Propionyl-CoA carboxylase subunit alpha"/>
    <property type="match status" value="1"/>
</dbReference>
<keyword evidence="12" id="KW-0092">Biotin</keyword>
<dbReference type="PROSITE" id="PS00867">
    <property type="entry name" value="CPSASE_2"/>
    <property type="match status" value="1"/>
</dbReference>
<feature type="domain" description="ATP-grasp" evidence="15">
    <location>
        <begin position="120"/>
        <end position="317"/>
    </location>
</feature>
<dbReference type="GO" id="GO:0005739">
    <property type="term" value="C:mitochondrion"/>
    <property type="evidence" value="ECO:0007669"/>
    <property type="project" value="TreeGrafter"/>
</dbReference>
<evidence type="ECO:0000313" key="17">
    <source>
        <dbReference type="EMBL" id="SUZ61256.1"/>
    </source>
</evidence>
<keyword evidence="6" id="KW-0547">Nucleotide-binding</keyword>
<dbReference type="EC" id="6.4.1.3" evidence="3"/>
<organism evidence="17">
    <name type="scientific">marine metagenome</name>
    <dbReference type="NCBI Taxonomy" id="408172"/>
    <lineage>
        <taxon>unclassified sequences</taxon>
        <taxon>metagenomes</taxon>
        <taxon>ecological metagenomes</taxon>
    </lineage>
</organism>
<dbReference type="InterPro" id="IPR011764">
    <property type="entry name" value="Biotin_carboxylation_dom"/>
</dbReference>
<evidence type="ECO:0000256" key="2">
    <source>
        <dbReference type="ARBA" id="ARBA00005060"/>
    </source>
</evidence>
<dbReference type="FunFam" id="3.30.1490.20:FF:000018">
    <property type="entry name" value="Biotin carboxylase"/>
    <property type="match status" value="1"/>
</dbReference>
<dbReference type="AlphaFoldDB" id="A0A381P2U0"/>
<dbReference type="SMART" id="SM00878">
    <property type="entry name" value="Biotin_carb_C"/>
    <property type="match status" value="1"/>
</dbReference>
<dbReference type="InterPro" id="IPR011054">
    <property type="entry name" value="Rudment_hybrid_motif"/>
</dbReference>
<evidence type="ECO:0000256" key="9">
    <source>
        <dbReference type="ARBA" id="ARBA00022963"/>
    </source>
</evidence>
<evidence type="ECO:0000256" key="5">
    <source>
        <dbReference type="ARBA" id="ARBA00022723"/>
    </source>
</evidence>
<dbReference type="NCBIfam" id="NF006367">
    <property type="entry name" value="PRK08591.1"/>
    <property type="match status" value="1"/>
</dbReference>
<reference evidence="17" key="1">
    <citation type="submission" date="2018-05" db="EMBL/GenBank/DDBJ databases">
        <authorList>
            <person name="Lanie J.A."/>
            <person name="Ng W.-L."/>
            <person name="Kazmierczak K.M."/>
            <person name="Andrzejewski T.M."/>
            <person name="Davidsen T.M."/>
            <person name="Wayne K.J."/>
            <person name="Tettelin H."/>
            <person name="Glass J.I."/>
            <person name="Rusch D."/>
            <person name="Podicherti R."/>
            <person name="Tsui H.-C.T."/>
            <person name="Winkler M.E."/>
        </authorList>
    </citation>
    <scope>NUCLEOTIDE SEQUENCE</scope>
</reference>
<keyword evidence="5" id="KW-0479">Metal-binding</keyword>
<dbReference type="PROSITE" id="PS50979">
    <property type="entry name" value="BC"/>
    <property type="match status" value="1"/>
</dbReference>
<dbReference type="Pfam" id="PF02785">
    <property type="entry name" value="Biotin_carb_C"/>
    <property type="match status" value="1"/>
</dbReference>
<feature type="non-terminal residue" evidence="17">
    <location>
        <position position="1"/>
    </location>
</feature>
<keyword evidence="10" id="KW-0443">Lipid metabolism</keyword>
<keyword evidence="11" id="KW-0464">Manganese</keyword>
<evidence type="ECO:0000259" key="15">
    <source>
        <dbReference type="PROSITE" id="PS50975"/>
    </source>
</evidence>
<dbReference type="CDD" id="cd06850">
    <property type="entry name" value="biotinyl_domain"/>
    <property type="match status" value="1"/>
</dbReference>
<dbReference type="UniPathway" id="UPA00945">
    <property type="reaction ID" value="UER00908"/>
</dbReference>
<dbReference type="Gene3D" id="2.40.50.100">
    <property type="match status" value="1"/>
</dbReference>
<keyword evidence="8" id="KW-0460">Magnesium</keyword>
<dbReference type="InterPro" id="IPR001882">
    <property type="entry name" value="Biotin_BS"/>
</dbReference>
<comment type="cofactor">
    <cofactor evidence="1">
        <name>biotin</name>
        <dbReference type="ChEBI" id="CHEBI:57586"/>
    </cofactor>
</comment>
<dbReference type="Pfam" id="PF02786">
    <property type="entry name" value="CPSase_L_D2"/>
    <property type="match status" value="1"/>
</dbReference>
<evidence type="ECO:0000256" key="6">
    <source>
        <dbReference type="ARBA" id="ARBA00022741"/>
    </source>
</evidence>
<dbReference type="PROSITE" id="PS50968">
    <property type="entry name" value="BIOTINYL_LIPOYL"/>
    <property type="match status" value="1"/>
</dbReference>
<keyword evidence="4" id="KW-0436">Ligase</keyword>
<evidence type="ECO:0000256" key="10">
    <source>
        <dbReference type="ARBA" id="ARBA00023098"/>
    </source>
</evidence>
<dbReference type="Pfam" id="PF18140">
    <property type="entry name" value="PCC_BT"/>
    <property type="match status" value="1"/>
</dbReference>
<dbReference type="InterPro" id="IPR005481">
    <property type="entry name" value="BC-like_N"/>
</dbReference>
<dbReference type="PROSITE" id="PS00866">
    <property type="entry name" value="CPSASE_1"/>
    <property type="match status" value="1"/>
</dbReference>
<dbReference type="InterPro" id="IPR016185">
    <property type="entry name" value="PreATP-grasp_dom_sf"/>
</dbReference>
<protein>
    <recommendedName>
        <fullName evidence="3">propionyl-CoA carboxylase</fullName>
        <ecNumber evidence="3">6.4.1.3</ecNumber>
    </recommendedName>
</protein>
<dbReference type="InterPro" id="IPR050856">
    <property type="entry name" value="Biotin_carboxylase_complex"/>
</dbReference>
<dbReference type="FunFam" id="3.30.470.20:FF:000028">
    <property type="entry name" value="Methylcrotonoyl-CoA carboxylase subunit alpha, mitochondrial"/>
    <property type="match status" value="1"/>
</dbReference>
<dbReference type="GO" id="GO:0004658">
    <property type="term" value="F:propionyl-CoA carboxylase activity"/>
    <property type="evidence" value="ECO:0007669"/>
    <property type="project" value="UniProtKB-EC"/>
</dbReference>
<feature type="domain" description="Biotin carboxylation" evidence="16">
    <location>
        <begin position="1"/>
        <end position="451"/>
    </location>
</feature>
<dbReference type="InterPro" id="IPR005482">
    <property type="entry name" value="Biotin_COase_C"/>
</dbReference>
<feature type="non-terminal residue" evidence="17">
    <location>
        <position position="646"/>
    </location>
</feature>
<accession>A0A381P2U0</accession>
<evidence type="ECO:0000259" key="14">
    <source>
        <dbReference type="PROSITE" id="PS50968"/>
    </source>
</evidence>
<dbReference type="SUPFAM" id="SSF56059">
    <property type="entry name" value="Glutathione synthetase ATP-binding domain-like"/>
    <property type="match status" value="1"/>
</dbReference>
<dbReference type="GO" id="GO:0016042">
    <property type="term" value="P:lipid catabolic process"/>
    <property type="evidence" value="ECO:0007669"/>
    <property type="project" value="UniProtKB-KW"/>
</dbReference>
<dbReference type="SUPFAM" id="SSF52440">
    <property type="entry name" value="PreATP-grasp domain"/>
    <property type="match status" value="1"/>
</dbReference>
<dbReference type="GO" id="GO:0046872">
    <property type="term" value="F:metal ion binding"/>
    <property type="evidence" value="ECO:0007669"/>
    <property type="project" value="UniProtKB-KW"/>
</dbReference>
<dbReference type="InterPro" id="IPR005479">
    <property type="entry name" value="CPAse_ATP-bd"/>
</dbReference>
<dbReference type="SUPFAM" id="SSF51230">
    <property type="entry name" value="Single hybrid motif"/>
    <property type="match status" value="1"/>
</dbReference>
<dbReference type="PANTHER" id="PTHR18866">
    <property type="entry name" value="CARBOXYLASE:PYRUVATE/ACETYL-COA/PROPIONYL-COA CARBOXYLASE"/>
    <property type="match status" value="1"/>
</dbReference>
<gene>
    <name evidence="17" type="ORF">METZ01_LOCUS14110</name>
</gene>
<comment type="catalytic activity">
    <reaction evidence="13">
        <text>propanoyl-CoA + hydrogencarbonate + ATP = (S)-methylmalonyl-CoA + ADP + phosphate + H(+)</text>
        <dbReference type="Rhea" id="RHEA:23720"/>
        <dbReference type="ChEBI" id="CHEBI:15378"/>
        <dbReference type="ChEBI" id="CHEBI:17544"/>
        <dbReference type="ChEBI" id="CHEBI:30616"/>
        <dbReference type="ChEBI" id="CHEBI:43474"/>
        <dbReference type="ChEBI" id="CHEBI:57327"/>
        <dbReference type="ChEBI" id="CHEBI:57392"/>
        <dbReference type="ChEBI" id="CHEBI:456216"/>
        <dbReference type="EC" id="6.4.1.3"/>
    </reaction>
    <physiologicalReaction direction="left-to-right" evidence="13">
        <dbReference type="Rhea" id="RHEA:23721"/>
    </physiologicalReaction>
</comment>
<dbReference type="InterPro" id="IPR011761">
    <property type="entry name" value="ATP-grasp"/>
</dbReference>
<evidence type="ECO:0000256" key="13">
    <source>
        <dbReference type="ARBA" id="ARBA00049495"/>
    </source>
</evidence>
<evidence type="ECO:0000256" key="8">
    <source>
        <dbReference type="ARBA" id="ARBA00022842"/>
    </source>
</evidence>
<dbReference type="EMBL" id="UINC01000791">
    <property type="protein sequence ID" value="SUZ61256.1"/>
    <property type="molecule type" value="Genomic_DNA"/>
</dbReference>
<dbReference type="GO" id="GO:0005524">
    <property type="term" value="F:ATP binding"/>
    <property type="evidence" value="ECO:0007669"/>
    <property type="project" value="UniProtKB-KW"/>
</dbReference>
<keyword evidence="9" id="KW-0442">Lipid degradation</keyword>
<evidence type="ECO:0000256" key="3">
    <source>
        <dbReference type="ARBA" id="ARBA00013050"/>
    </source>
</evidence>
<comment type="pathway">
    <text evidence="2">Metabolic intermediate metabolism; propanoyl-CoA degradation; succinyl-CoA from propanoyl-CoA: step 1/3.</text>
</comment>
<dbReference type="InterPro" id="IPR011053">
    <property type="entry name" value="Single_hybrid_motif"/>
</dbReference>
<proteinExistence type="predicted"/>
<dbReference type="Pfam" id="PF00289">
    <property type="entry name" value="Biotin_carb_N"/>
    <property type="match status" value="1"/>
</dbReference>
<keyword evidence="7" id="KW-0067">ATP-binding</keyword>
<dbReference type="Gene3D" id="3.30.470.20">
    <property type="entry name" value="ATP-grasp fold, B domain"/>
    <property type="match status" value="1"/>
</dbReference>
<dbReference type="PANTHER" id="PTHR18866:SF33">
    <property type="entry name" value="METHYLCROTONOYL-COA CARBOXYLASE SUBUNIT ALPHA, MITOCHONDRIAL-RELATED"/>
    <property type="match status" value="1"/>
</dbReference>